<feature type="binding site" evidence="13">
    <location>
        <position position="435"/>
    </location>
    <ligand>
        <name>K(+)</name>
        <dbReference type="ChEBI" id="CHEBI:29103"/>
    </ligand>
</feature>
<comment type="caution">
    <text evidence="15">The sequence shown here is derived from an EMBL/GenBank/DDBJ whole genome shotgun (WGS) entry which is preliminary data.</text>
</comment>
<keyword evidence="5 12" id="KW-0997">Cell inner membrane</keyword>
<dbReference type="OrthoDB" id="9810952at2"/>
<dbReference type="AlphaFoldDB" id="A0A1X3D8Y5"/>
<keyword evidence="9 14" id="KW-1133">Transmembrane helix</keyword>
<sequence length="485" mass="53782">MYKIIPIVHILSKLGVLFSILLLVPTFVSYLFLDDALHAFGSTALVTIIASCAVWLLTLQYHRELRVRDGFTLVCMLWVGFALVAAMPFYLYFPHMSYTDALFEAMSGLTTTGSTVINSLDTLAPSINFWRHMLNWLGGMGIIVLAVAILPMLGVGGTQLFKAEIPGIDKDSKMAPRISQVAKKLWLTYACGTCVVLLALHFAGMNWFDAFCHAMSTISLGGFSTHNDSIAYFNSQTIELIVMAGTLFGAVNFVTHFSAFGARSPRRYWQDEEFRIIVGVLFASIAAVSLYLWHKQYYPSLEEALRYTAFNFISVSLSSGFTNTDFGTWPLITALWMFFLANILPSSGSMGGGIKNVRAIILAKFSLREMLLLLHPNAVRNVKVNGRTIPERTALTVMAFIFVYFMTVVLFTFFMMIAGMDFISAFGAVIACITNSGPGLGSVGPAYNYAALTDIQKWLCTAVMLLGRLEIFTVLILFTPPYWKK</sequence>
<feature type="binding site" evidence="13">
    <location>
        <position position="111"/>
    </location>
    <ligand>
        <name>K(+)</name>
        <dbReference type="ChEBI" id="CHEBI:29103"/>
    </ligand>
</feature>
<dbReference type="InterPro" id="IPR003445">
    <property type="entry name" value="Cat_transpt"/>
</dbReference>
<dbReference type="GO" id="GO:0015379">
    <property type="term" value="F:potassium:chloride symporter activity"/>
    <property type="evidence" value="ECO:0007669"/>
    <property type="project" value="InterPro"/>
</dbReference>
<keyword evidence="16" id="KW-1185">Reference proteome</keyword>
<feature type="transmembrane region" description="Helical" evidence="14">
    <location>
        <begin position="274"/>
        <end position="293"/>
    </location>
</feature>
<dbReference type="STRING" id="194197.BWD09_07460"/>
<evidence type="ECO:0000313" key="15">
    <source>
        <dbReference type="EMBL" id="OSI16368.1"/>
    </source>
</evidence>
<keyword evidence="3 12" id="KW-0813">Transport</keyword>
<feature type="binding site" evidence="13">
    <location>
        <position position="221"/>
    </location>
    <ligand>
        <name>K(+)</name>
        <dbReference type="ChEBI" id="CHEBI:29103"/>
    </ligand>
</feature>
<proteinExistence type="inferred from homology"/>
<dbReference type="PANTHER" id="PTHR32024:SF2">
    <property type="entry name" value="TRK SYSTEM POTASSIUM UPTAKE PROTEIN TRKG-RELATED"/>
    <property type="match status" value="1"/>
</dbReference>
<feature type="transmembrane region" description="Helical" evidence="14">
    <location>
        <begin position="12"/>
        <end position="33"/>
    </location>
</feature>
<evidence type="ECO:0000256" key="8">
    <source>
        <dbReference type="ARBA" id="ARBA00022958"/>
    </source>
</evidence>
<evidence type="ECO:0000313" key="16">
    <source>
        <dbReference type="Proteomes" id="UP000193118"/>
    </source>
</evidence>
<keyword evidence="11 12" id="KW-0472">Membrane</keyword>
<dbReference type="GO" id="GO:0046872">
    <property type="term" value="F:metal ion binding"/>
    <property type="evidence" value="ECO:0007669"/>
    <property type="project" value="UniProtKB-KW"/>
</dbReference>
<evidence type="ECO:0000256" key="9">
    <source>
        <dbReference type="ARBA" id="ARBA00022989"/>
    </source>
</evidence>
<evidence type="ECO:0000256" key="6">
    <source>
        <dbReference type="ARBA" id="ARBA00022538"/>
    </source>
</evidence>
<keyword evidence="13" id="KW-0479">Metal-binding</keyword>
<evidence type="ECO:0000256" key="4">
    <source>
        <dbReference type="ARBA" id="ARBA00022475"/>
    </source>
</evidence>
<feature type="transmembrane region" description="Helical" evidence="14">
    <location>
        <begin position="71"/>
        <end position="93"/>
    </location>
</feature>
<evidence type="ECO:0000256" key="12">
    <source>
        <dbReference type="PIRNR" id="PIRNR006247"/>
    </source>
</evidence>
<keyword evidence="10 12" id="KW-0406">Ion transport</keyword>
<feature type="transmembrane region" description="Helical" evidence="14">
    <location>
        <begin position="39"/>
        <end position="59"/>
    </location>
</feature>
<dbReference type="GeneID" id="94579649"/>
<dbReference type="PIRSF" id="PIRSF006247">
    <property type="entry name" value="TrkH"/>
    <property type="match status" value="1"/>
</dbReference>
<feature type="transmembrane region" description="Helical" evidence="14">
    <location>
        <begin position="186"/>
        <end position="208"/>
    </location>
</feature>
<reference evidence="16" key="1">
    <citation type="submission" date="2017-01" db="EMBL/GenBank/DDBJ databases">
        <authorList>
            <person name="Wolfgang W.J."/>
            <person name="Cole J."/>
            <person name="Wroblewski D."/>
            <person name="Mcginnis J."/>
            <person name="Musser K.A."/>
        </authorList>
    </citation>
    <scope>NUCLEOTIDE SEQUENCE [LARGE SCALE GENOMIC DNA]</scope>
    <source>
        <strain evidence="16">DSM 19151</strain>
    </source>
</reference>
<dbReference type="InterPro" id="IPR004772">
    <property type="entry name" value="TrkH"/>
</dbReference>
<dbReference type="Proteomes" id="UP000193118">
    <property type="component" value="Unassembled WGS sequence"/>
</dbReference>
<evidence type="ECO:0000256" key="2">
    <source>
        <dbReference type="ARBA" id="ARBA00009137"/>
    </source>
</evidence>
<evidence type="ECO:0000256" key="13">
    <source>
        <dbReference type="PIRSR" id="PIRSR006247-1"/>
    </source>
</evidence>
<evidence type="ECO:0000256" key="3">
    <source>
        <dbReference type="ARBA" id="ARBA00022448"/>
    </source>
</evidence>
<gene>
    <name evidence="15" type="ORF">BWD09_07460</name>
</gene>
<feature type="binding site" evidence="13">
    <location>
        <position position="112"/>
    </location>
    <ligand>
        <name>K(+)</name>
        <dbReference type="ChEBI" id="CHEBI:29103"/>
    </ligand>
</feature>
<keyword evidence="8 12" id="KW-0630">Potassium</keyword>
<evidence type="ECO:0000256" key="10">
    <source>
        <dbReference type="ARBA" id="ARBA00023065"/>
    </source>
</evidence>
<comment type="function">
    <text evidence="12">Low-affinity potassium transport system. Interacts with Trk system potassium uptake protein TrkA.</text>
</comment>
<keyword evidence="4 12" id="KW-1003">Cell membrane</keyword>
<feature type="transmembrane region" description="Helical" evidence="14">
    <location>
        <begin position="326"/>
        <end position="344"/>
    </location>
</feature>
<accession>A0A1X3D8Y5</accession>
<organism evidence="15 16">
    <name type="scientific">Neisseria dentiae</name>
    <dbReference type="NCBI Taxonomy" id="194197"/>
    <lineage>
        <taxon>Bacteria</taxon>
        <taxon>Pseudomonadati</taxon>
        <taxon>Pseudomonadota</taxon>
        <taxon>Betaproteobacteria</taxon>
        <taxon>Neisseriales</taxon>
        <taxon>Neisseriaceae</taxon>
        <taxon>Neisseria</taxon>
    </lineage>
</organism>
<feature type="transmembrane region" description="Helical" evidence="14">
    <location>
        <begin position="394"/>
        <end position="415"/>
    </location>
</feature>
<evidence type="ECO:0000256" key="1">
    <source>
        <dbReference type="ARBA" id="ARBA00004429"/>
    </source>
</evidence>
<dbReference type="Pfam" id="PF02386">
    <property type="entry name" value="TrkH"/>
    <property type="match status" value="1"/>
</dbReference>
<feature type="transmembrane region" description="Helical" evidence="14">
    <location>
        <begin position="455"/>
        <end position="478"/>
    </location>
</feature>
<feature type="transmembrane region" description="Helical" evidence="14">
    <location>
        <begin position="422"/>
        <end position="443"/>
    </location>
</feature>
<dbReference type="PANTHER" id="PTHR32024">
    <property type="entry name" value="TRK SYSTEM POTASSIUM UPTAKE PROTEIN TRKG-RELATED"/>
    <property type="match status" value="1"/>
</dbReference>
<comment type="subcellular location">
    <subcellularLocation>
        <location evidence="1 12">Cell inner membrane</location>
        <topology evidence="1 12">Multi-pass membrane protein</topology>
    </subcellularLocation>
</comment>
<dbReference type="GO" id="GO:0005886">
    <property type="term" value="C:plasma membrane"/>
    <property type="evidence" value="ECO:0007669"/>
    <property type="project" value="UniProtKB-SubCell"/>
</dbReference>
<evidence type="ECO:0000256" key="7">
    <source>
        <dbReference type="ARBA" id="ARBA00022692"/>
    </source>
</evidence>
<evidence type="ECO:0000256" key="14">
    <source>
        <dbReference type="SAM" id="Phobius"/>
    </source>
</evidence>
<feature type="binding site" evidence="13">
    <location>
        <position position="220"/>
    </location>
    <ligand>
        <name>K(+)</name>
        <dbReference type="ChEBI" id="CHEBI:29103"/>
    </ligand>
</feature>
<feature type="transmembrane region" description="Helical" evidence="14">
    <location>
        <begin position="133"/>
        <end position="153"/>
    </location>
</feature>
<dbReference type="RefSeq" id="WP_085366071.1">
    <property type="nucleotide sequence ID" value="NZ_CAUJPZ010000019.1"/>
</dbReference>
<keyword evidence="6 12" id="KW-0633">Potassium transport</keyword>
<feature type="transmembrane region" description="Helical" evidence="14">
    <location>
        <begin position="240"/>
        <end position="262"/>
    </location>
</feature>
<dbReference type="EMBL" id="MTBO01000016">
    <property type="protein sequence ID" value="OSI16368.1"/>
    <property type="molecule type" value="Genomic_DNA"/>
</dbReference>
<protein>
    <recommendedName>
        <fullName evidence="12">Trk system potassium uptake protein</fullName>
    </recommendedName>
</protein>
<comment type="similarity">
    <text evidence="2 12">Belongs to the TrkH potassium transport family.</text>
</comment>
<name>A0A1X3D8Y5_9NEIS</name>
<evidence type="ECO:0000256" key="5">
    <source>
        <dbReference type="ARBA" id="ARBA00022519"/>
    </source>
</evidence>
<keyword evidence="7 14" id="KW-0812">Transmembrane</keyword>
<evidence type="ECO:0000256" key="11">
    <source>
        <dbReference type="ARBA" id="ARBA00023136"/>
    </source>
</evidence>